<dbReference type="EMBL" id="JAAIYP010000042">
    <property type="protein sequence ID" value="NFV81585.1"/>
    <property type="molecule type" value="Genomic_DNA"/>
</dbReference>
<evidence type="ECO:0000313" key="1">
    <source>
        <dbReference type="EMBL" id="NFV81585.1"/>
    </source>
</evidence>
<keyword evidence="2" id="KW-1185">Reference proteome</keyword>
<organism evidence="1 2">
    <name type="scientific">Magnetospirillum aberrantis SpK</name>
    <dbReference type="NCBI Taxonomy" id="908842"/>
    <lineage>
        <taxon>Bacteria</taxon>
        <taxon>Pseudomonadati</taxon>
        <taxon>Pseudomonadota</taxon>
        <taxon>Alphaproteobacteria</taxon>
        <taxon>Rhodospirillales</taxon>
        <taxon>Rhodospirillaceae</taxon>
        <taxon>Magnetospirillum</taxon>
    </lineage>
</organism>
<reference evidence="1 2" key="1">
    <citation type="submission" date="2020-02" db="EMBL/GenBank/DDBJ databases">
        <authorList>
            <person name="Dziuba M."/>
            <person name="Kuznetsov B."/>
            <person name="Mardanov A."/>
            <person name="Ravin N."/>
            <person name="Grouzdev D."/>
        </authorList>
    </citation>
    <scope>NUCLEOTIDE SEQUENCE [LARGE SCALE GENOMIC DNA]</scope>
    <source>
        <strain evidence="1 2">SpK</strain>
    </source>
</reference>
<dbReference type="SUPFAM" id="SSF54001">
    <property type="entry name" value="Cysteine proteinases"/>
    <property type="match status" value="1"/>
</dbReference>
<dbReference type="RefSeq" id="WP_163681783.1">
    <property type="nucleotide sequence ID" value="NZ_JAAIYP010000042.1"/>
</dbReference>
<dbReference type="Gene3D" id="3.10.620.30">
    <property type="match status" value="1"/>
</dbReference>
<sequence>MSDGPYLSRTFILKNFVVAPDDPEVGELIANPEFVDHRGRRADFRKPLAEQLLLPLSDEETQRYRQFLDGYLAILDRHDGLDDRLAREITDYIYRQWRQNADLPYKDLSNWNNLPEHAQRFEDLTAYFVNSNSSCGTIGQTTSTLLRFAGFRTRTMLLSGQIPDVNAGHVFAEYYSPGLKKWVMVDAQQDFIPDNGHTLLSAFEFFPLRDRSEIFRRAGISRYDNDTDVVLHFTQRGPIAERYMLAWEPEVWEILARKWKE</sequence>
<gene>
    <name evidence="1" type="ORF">G4223_15860</name>
</gene>
<dbReference type="Proteomes" id="UP000480684">
    <property type="component" value="Unassembled WGS sequence"/>
</dbReference>
<evidence type="ECO:0008006" key="3">
    <source>
        <dbReference type="Google" id="ProtNLM"/>
    </source>
</evidence>
<dbReference type="AlphaFoldDB" id="A0A7C9QVJ9"/>
<protein>
    <recommendedName>
        <fullName evidence="3">Transglutaminase domain-containing protein</fullName>
    </recommendedName>
</protein>
<dbReference type="InterPro" id="IPR038765">
    <property type="entry name" value="Papain-like_cys_pep_sf"/>
</dbReference>
<comment type="caution">
    <text evidence="1">The sequence shown here is derived from an EMBL/GenBank/DDBJ whole genome shotgun (WGS) entry which is preliminary data.</text>
</comment>
<evidence type="ECO:0000313" key="2">
    <source>
        <dbReference type="Proteomes" id="UP000480684"/>
    </source>
</evidence>
<accession>A0A7C9QVJ9</accession>
<proteinExistence type="predicted"/>
<name>A0A7C9QVJ9_9PROT</name>